<accession>A0A165PZ25</accession>
<gene>
    <name evidence="1" type="ORF">DAEQUDRAFT_657825</name>
</gene>
<organism evidence="1 2">
    <name type="scientific">Daedalea quercina L-15889</name>
    <dbReference type="NCBI Taxonomy" id="1314783"/>
    <lineage>
        <taxon>Eukaryota</taxon>
        <taxon>Fungi</taxon>
        <taxon>Dikarya</taxon>
        <taxon>Basidiomycota</taxon>
        <taxon>Agaricomycotina</taxon>
        <taxon>Agaricomycetes</taxon>
        <taxon>Polyporales</taxon>
        <taxon>Fomitopsis</taxon>
    </lineage>
</organism>
<keyword evidence="2" id="KW-1185">Reference proteome</keyword>
<name>A0A165PZ25_9APHY</name>
<sequence>PRLPLEVCEEIIDCVAARLDALWSPEKDPWRQTLLSCGFVCRAWHRYALFYLRQCVKLRDRQQVVSLAKSLRDEPHFRRAVKFVEIAGAQRGSLHPIPHLGTFASMLAGKLPNANTVRLGNAEWTIGSIAPISVRHLALFPLTTLDLHNVCFPTISQVAQLISALPGLHVVKCKKV</sequence>
<reference evidence="1 2" key="1">
    <citation type="journal article" date="2016" name="Mol. Biol. Evol.">
        <title>Comparative Genomics of Early-Diverging Mushroom-Forming Fungi Provides Insights into the Origins of Lignocellulose Decay Capabilities.</title>
        <authorList>
            <person name="Nagy L.G."/>
            <person name="Riley R."/>
            <person name="Tritt A."/>
            <person name="Adam C."/>
            <person name="Daum C."/>
            <person name="Floudas D."/>
            <person name="Sun H."/>
            <person name="Yadav J.S."/>
            <person name="Pangilinan J."/>
            <person name="Larsson K.H."/>
            <person name="Matsuura K."/>
            <person name="Barry K."/>
            <person name="Labutti K."/>
            <person name="Kuo R."/>
            <person name="Ohm R.A."/>
            <person name="Bhattacharya S.S."/>
            <person name="Shirouzu T."/>
            <person name="Yoshinaga Y."/>
            <person name="Martin F.M."/>
            <person name="Grigoriev I.V."/>
            <person name="Hibbett D.S."/>
        </authorList>
    </citation>
    <scope>NUCLEOTIDE SEQUENCE [LARGE SCALE GENOMIC DNA]</scope>
    <source>
        <strain evidence="1 2">L-15889</strain>
    </source>
</reference>
<feature type="non-terminal residue" evidence="1">
    <location>
        <position position="176"/>
    </location>
</feature>
<evidence type="ECO:0000313" key="1">
    <source>
        <dbReference type="EMBL" id="KZT68803.1"/>
    </source>
</evidence>
<evidence type="ECO:0000313" key="2">
    <source>
        <dbReference type="Proteomes" id="UP000076727"/>
    </source>
</evidence>
<dbReference type="OrthoDB" id="2804675at2759"/>
<dbReference type="AlphaFoldDB" id="A0A165PZ25"/>
<protein>
    <recommendedName>
        <fullName evidence="3">F-box domain-containing protein</fullName>
    </recommendedName>
</protein>
<feature type="non-terminal residue" evidence="1">
    <location>
        <position position="1"/>
    </location>
</feature>
<proteinExistence type="predicted"/>
<evidence type="ECO:0008006" key="3">
    <source>
        <dbReference type="Google" id="ProtNLM"/>
    </source>
</evidence>
<dbReference type="Proteomes" id="UP000076727">
    <property type="component" value="Unassembled WGS sequence"/>
</dbReference>
<dbReference type="EMBL" id="KV429063">
    <property type="protein sequence ID" value="KZT68803.1"/>
    <property type="molecule type" value="Genomic_DNA"/>
</dbReference>